<protein>
    <submittedName>
        <fullName evidence="1">Uncharacterized protein</fullName>
    </submittedName>
</protein>
<dbReference type="AlphaFoldDB" id="A0A7S4HE00"/>
<sequence length="172" mass="18860">MIKMECACRRELHTNKRPVQLISGGVSVILSPESVCSQPVCAQSAVSPTVGSKQFLGSKQFARRKERGHLCYLVRRVVLASKDATRNGQQAQCDGRAFLARKRGKLKEHSEVGFRQTADGLVEIVHAVAKSWSDNMDDMVPPATLPLVRVILGVALLLDGILDLAWERVGVQ</sequence>
<reference evidence="1" key="1">
    <citation type="submission" date="2021-01" db="EMBL/GenBank/DDBJ databases">
        <authorList>
            <person name="Corre E."/>
            <person name="Pelletier E."/>
            <person name="Niang G."/>
            <person name="Scheremetjew M."/>
            <person name="Finn R."/>
            <person name="Kale V."/>
            <person name="Holt S."/>
            <person name="Cochrane G."/>
            <person name="Meng A."/>
            <person name="Brown T."/>
            <person name="Cohen L."/>
        </authorList>
    </citation>
    <scope>NUCLEOTIDE SEQUENCE</scope>
    <source>
        <strain evidence="1">UIO037</strain>
    </source>
</reference>
<accession>A0A7S4HE00</accession>
<gene>
    <name evidence="1" type="ORF">CPOL0286_LOCUS1751</name>
</gene>
<dbReference type="EMBL" id="HBKO01003495">
    <property type="protein sequence ID" value="CAE2196397.1"/>
    <property type="molecule type" value="Transcribed_RNA"/>
</dbReference>
<proteinExistence type="predicted"/>
<evidence type="ECO:0000313" key="1">
    <source>
        <dbReference type="EMBL" id="CAE2196397.1"/>
    </source>
</evidence>
<organism evidence="1">
    <name type="scientific">Prymnesium polylepis</name>
    <dbReference type="NCBI Taxonomy" id="72548"/>
    <lineage>
        <taxon>Eukaryota</taxon>
        <taxon>Haptista</taxon>
        <taxon>Haptophyta</taxon>
        <taxon>Prymnesiophyceae</taxon>
        <taxon>Prymnesiales</taxon>
        <taxon>Prymnesiaceae</taxon>
        <taxon>Prymnesium</taxon>
    </lineage>
</organism>
<name>A0A7S4HE00_9EUKA</name>